<keyword evidence="2" id="KW-0808">Transferase</keyword>
<evidence type="ECO:0000313" key="3">
    <source>
        <dbReference type="EMBL" id="MBD0413938.1"/>
    </source>
</evidence>
<dbReference type="SUPFAM" id="SSF53335">
    <property type="entry name" value="S-adenosyl-L-methionine-dependent methyltransferases"/>
    <property type="match status" value="1"/>
</dbReference>
<dbReference type="InterPro" id="IPR029063">
    <property type="entry name" value="SAM-dependent_MTases_sf"/>
</dbReference>
<dbReference type="AlphaFoldDB" id="A0A8J6U157"/>
<dbReference type="InterPro" id="IPR050078">
    <property type="entry name" value="Ribosomal_L11_MeTrfase_PrmA"/>
</dbReference>
<dbReference type="GO" id="GO:0032259">
    <property type="term" value="P:methylation"/>
    <property type="evidence" value="ECO:0007669"/>
    <property type="project" value="UniProtKB-KW"/>
</dbReference>
<gene>
    <name evidence="3" type="ORF">ICI42_04660</name>
</gene>
<dbReference type="Proteomes" id="UP000643405">
    <property type="component" value="Unassembled WGS sequence"/>
</dbReference>
<comment type="caution">
    <text evidence="3">The sequence shown here is derived from an EMBL/GenBank/DDBJ whole genome shotgun (WGS) entry which is preliminary data.</text>
</comment>
<sequence>MKPLSPETAEGFIRANTALLTPPHVPEIKLYLADEAHDLWHRTEEQLAEIGLPPPFWAFAWAGGQGLARHVLDHPGTVAQKTVLDFASGSGLVGIAAMKAGAAEVLAADIDPFCEAAIRLNAEANGVSVSYLGDDLVGRDLGWDVVLAGDVFYEKPFAERLVPWFSALRARGAEVLVGDPGRSYLPRERLEKLAVYEVPVTRALEDAEVKKTTVWRFG</sequence>
<name>A0A8J6U157_9HYPH</name>
<evidence type="ECO:0000313" key="4">
    <source>
        <dbReference type="Proteomes" id="UP000643405"/>
    </source>
</evidence>
<dbReference type="RefSeq" id="WP_188163331.1">
    <property type="nucleotide sequence ID" value="NZ_JACVVX010000001.1"/>
</dbReference>
<protein>
    <submittedName>
        <fullName evidence="3">Methyltransferase</fullName>
    </submittedName>
</protein>
<organism evidence="3 4">
    <name type="scientific">Oryzicola mucosus</name>
    <dbReference type="NCBI Taxonomy" id="2767425"/>
    <lineage>
        <taxon>Bacteria</taxon>
        <taxon>Pseudomonadati</taxon>
        <taxon>Pseudomonadota</taxon>
        <taxon>Alphaproteobacteria</taxon>
        <taxon>Hyphomicrobiales</taxon>
        <taxon>Phyllobacteriaceae</taxon>
        <taxon>Oryzicola</taxon>
    </lineage>
</organism>
<dbReference type="PANTHER" id="PTHR43648:SF1">
    <property type="entry name" value="ELECTRON TRANSFER FLAVOPROTEIN BETA SUBUNIT LYSINE METHYLTRANSFERASE"/>
    <property type="match status" value="1"/>
</dbReference>
<keyword evidence="4" id="KW-1185">Reference proteome</keyword>
<dbReference type="CDD" id="cd02440">
    <property type="entry name" value="AdoMet_MTases"/>
    <property type="match status" value="1"/>
</dbReference>
<dbReference type="GO" id="GO:0016279">
    <property type="term" value="F:protein-lysine N-methyltransferase activity"/>
    <property type="evidence" value="ECO:0007669"/>
    <property type="project" value="TreeGrafter"/>
</dbReference>
<proteinExistence type="predicted"/>
<dbReference type="Pfam" id="PF06325">
    <property type="entry name" value="PrmA"/>
    <property type="match status" value="1"/>
</dbReference>
<dbReference type="EMBL" id="JACVVX010000001">
    <property type="protein sequence ID" value="MBD0413938.1"/>
    <property type="molecule type" value="Genomic_DNA"/>
</dbReference>
<keyword evidence="1 3" id="KW-0489">Methyltransferase</keyword>
<dbReference type="Gene3D" id="3.40.50.150">
    <property type="entry name" value="Vaccinia Virus protein VP39"/>
    <property type="match status" value="1"/>
</dbReference>
<evidence type="ECO:0000256" key="2">
    <source>
        <dbReference type="ARBA" id="ARBA00022679"/>
    </source>
</evidence>
<evidence type="ECO:0000256" key="1">
    <source>
        <dbReference type="ARBA" id="ARBA00022603"/>
    </source>
</evidence>
<reference evidence="3" key="1">
    <citation type="submission" date="2020-09" db="EMBL/GenBank/DDBJ databases">
        <title>Genome seq and assembly of Tianweitania sp.</title>
        <authorList>
            <person name="Chhetri G."/>
        </authorList>
    </citation>
    <scope>NUCLEOTIDE SEQUENCE</scope>
    <source>
        <strain evidence="3">Rool2</strain>
    </source>
</reference>
<dbReference type="PANTHER" id="PTHR43648">
    <property type="entry name" value="ELECTRON TRANSFER FLAVOPROTEIN BETA SUBUNIT LYSINE METHYLTRANSFERASE"/>
    <property type="match status" value="1"/>
</dbReference>
<accession>A0A8J6U157</accession>